<feature type="transmembrane region" description="Helical" evidence="5">
    <location>
        <begin position="76"/>
        <end position="97"/>
    </location>
</feature>
<evidence type="ECO:0000256" key="1">
    <source>
        <dbReference type="ARBA" id="ARBA00004141"/>
    </source>
</evidence>
<reference evidence="7 8" key="1">
    <citation type="submission" date="2023-07" db="EMBL/GenBank/DDBJ databases">
        <title>Genomic Encyclopedia of Type Strains, Phase IV (KMG-IV): sequencing the most valuable type-strain genomes for metagenomic binning, comparative biology and taxonomic classification.</title>
        <authorList>
            <person name="Goeker M."/>
        </authorList>
    </citation>
    <scope>NUCLEOTIDE SEQUENCE [LARGE SCALE GENOMIC DNA]</scope>
    <source>
        <strain evidence="7 8">DSM 19562</strain>
    </source>
</reference>
<evidence type="ECO:0000256" key="3">
    <source>
        <dbReference type="ARBA" id="ARBA00022989"/>
    </source>
</evidence>
<keyword evidence="2 5" id="KW-0812">Transmembrane</keyword>
<sequence>MFLLILGLVLFLGTHAFTMLRSRRASLVGEIGENRYKLGYTALSLLGLILIGVGFHDYRQEGMIPVWDPPVWTRHLALTLVLLAFISFAATYIPSHIRAKAKHPMLLAVKIWATAHLLANGDLGSILLFGGFLAWAVSARISIKRRERAAGIPAGGRAAVAVPAGWRNDVLVVLIGTAAWFIFARYLHYVLIGVSVWPGTMGA</sequence>
<gene>
    <name evidence="7" type="ORF">QO016_002812</name>
</gene>
<comment type="caution">
    <text evidence="7">The sequence shown here is derived from an EMBL/GenBank/DDBJ whole genome shotgun (WGS) entry which is preliminary data.</text>
</comment>
<organism evidence="7 8">
    <name type="scientific">Methylobacterium persicinum</name>
    <dbReference type="NCBI Taxonomy" id="374426"/>
    <lineage>
        <taxon>Bacteria</taxon>
        <taxon>Pseudomonadati</taxon>
        <taxon>Pseudomonadota</taxon>
        <taxon>Alphaproteobacteria</taxon>
        <taxon>Hyphomicrobiales</taxon>
        <taxon>Methylobacteriaceae</taxon>
        <taxon>Methylobacterium</taxon>
    </lineage>
</organism>
<dbReference type="Pfam" id="PF07298">
    <property type="entry name" value="NnrU"/>
    <property type="match status" value="1"/>
</dbReference>
<name>A0ABU0HP80_9HYPH</name>
<dbReference type="EMBL" id="JAUSVV010000006">
    <property type="protein sequence ID" value="MDQ0443309.1"/>
    <property type="molecule type" value="Genomic_DNA"/>
</dbReference>
<evidence type="ECO:0000259" key="6">
    <source>
        <dbReference type="Pfam" id="PF07298"/>
    </source>
</evidence>
<feature type="transmembrane region" description="Helical" evidence="5">
    <location>
        <begin position="170"/>
        <end position="192"/>
    </location>
</feature>
<feature type="transmembrane region" description="Helical" evidence="5">
    <location>
        <begin position="117"/>
        <end position="138"/>
    </location>
</feature>
<dbReference type="RefSeq" id="WP_238248565.1">
    <property type="nucleotide sequence ID" value="NZ_BPQX01000020.1"/>
</dbReference>
<protein>
    <submittedName>
        <fullName evidence="7">Membrane protein</fullName>
    </submittedName>
</protein>
<evidence type="ECO:0000313" key="7">
    <source>
        <dbReference type="EMBL" id="MDQ0443309.1"/>
    </source>
</evidence>
<evidence type="ECO:0000256" key="4">
    <source>
        <dbReference type="ARBA" id="ARBA00023136"/>
    </source>
</evidence>
<comment type="subcellular location">
    <subcellularLocation>
        <location evidence="1">Membrane</location>
        <topology evidence="1">Multi-pass membrane protein</topology>
    </subcellularLocation>
</comment>
<keyword evidence="3 5" id="KW-1133">Transmembrane helix</keyword>
<accession>A0ABU0HP80</accession>
<dbReference type="Proteomes" id="UP001236369">
    <property type="component" value="Unassembled WGS sequence"/>
</dbReference>
<evidence type="ECO:0000313" key="8">
    <source>
        <dbReference type="Proteomes" id="UP001236369"/>
    </source>
</evidence>
<feature type="domain" description="NnrU" evidence="6">
    <location>
        <begin position="3"/>
        <end position="195"/>
    </location>
</feature>
<keyword evidence="8" id="KW-1185">Reference proteome</keyword>
<feature type="transmembrane region" description="Helical" evidence="5">
    <location>
        <begin position="40"/>
        <end position="56"/>
    </location>
</feature>
<evidence type="ECO:0000256" key="2">
    <source>
        <dbReference type="ARBA" id="ARBA00022692"/>
    </source>
</evidence>
<keyword evidence="4 5" id="KW-0472">Membrane</keyword>
<dbReference type="InterPro" id="IPR009915">
    <property type="entry name" value="NnrU_dom"/>
</dbReference>
<proteinExistence type="predicted"/>
<evidence type="ECO:0000256" key="5">
    <source>
        <dbReference type="SAM" id="Phobius"/>
    </source>
</evidence>